<evidence type="ECO:0008006" key="4">
    <source>
        <dbReference type="Google" id="ProtNLM"/>
    </source>
</evidence>
<evidence type="ECO:0000259" key="1">
    <source>
        <dbReference type="Pfam" id="PF08401"/>
    </source>
</evidence>
<gene>
    <name evidence="3" type="ORF">DF3PB_50015</name>
</gene>
<dbReference type="Pfam" id="PF08401">
    <property type="entry name" value="ArdcN"/>
    <property type="match status" value="1"/>
</dbReference>
<accession>A0A380TH48</accession>
<dbReference type="InterPro" id="IPR017113">
    <property type="entry name" value="Antirestriction_ArdC"/>
</dbReference>
<dbReference type="PIRSF" id="PIRSF037112">
    <property type="entry name" value="Antirestriction_ArdC"/>
    <property type="match status" value="1"/>
</dbReference>
<reference evidence="3" key="1">
    <citation type="submission" date="2018-07" db="EMBL/GenBank/DDBJ databases">
        <authorList>
            <person name="Quirk P.G."/>
            <person name="Krulwich T.A."/>
        </authorList>
    </citation>
    <scope>NUCLEOTIDE SEQUENCE</scope>
</reference>
<proteinExistence type="predicted"/>
<dbReference type="AlphaFoldDB" id="A0A380TH48"/>
<dbReference type="GO" id="GO:0003697">
    <property type="term" value="F:single-stranded DNA binding"/>
    <property type="evidence" value="ECO:0007669"/>
    <property type="project" value="InterPro"/>
</dbReference>
<evidence type="ECO:0000259" key="2">
    <source>
        <dbReference type="Pfam" id="PF18818"/>
    </source>
</evidence>
<organism evidence="3">
    <name type="scientific">metagenome</name>
    <dbReference type="NCBI Taxonomy" id="256318"/>
    <lineage>
        <taxon>unclassified sequences</taxon>
        <taxon>metagenomes</taxon>
    </lineage>
</organism>
<dbReference type="EMBL" id="UIDG01000445">
    <property type="protein sequence ID" value="SUS07745.1"/>
    <property type="molecule type" value="Genomic_DNA"/>
</dbReference>
<dbReference type="InterPro" id="IPR041459">
    <property type="entry name" value="MPTase-PolyVal"/>
</dbReference>
<sequence>MCRESSVSAKIHAEITATIVAALEQGVAPWVKPWKSGPGGKCLPCNAATYRSYRGVNVLTLWSAALGSGYPLPRWLTFRQAQELGGHVRRGEKGTPIVLVKQMTVAGERDDGTAQASEDGARQVTFLRYFWVFNVAQVEGLPPHLYATPSPEPEGERHGRAEAFLSALGADVRHGGDRACYVPSLDCVMLPMYGAFEGPEHYYATSLHEHAHWSGHPSRLDRDLSGRFGSQAYAAEELVAELTAAFLCAELGIEGRLRHAEYIGSWLELLRADTKAVFAAASQASRVADYLRSFSEKLGTPS</sequence>
<dbReference type="Pfam" id="PF18818">
    <property type="entry name" value="MPTase-PolyVal"/>
    <property type="match status" value="1"/>
</dbReference>
<dbReference type="InterPro" id="IPR013610">
    <property type="entry name" value="ArdC_N"/>
</dbReference>
<feature type="domain" description="Polyvalent protein metallopeptidase" evidence="2">
    <location>
        <begin position="160"/>
        <end position="283"/>
    </location>
</feature>
<protein>
    <recommendedName>
        <fullName evidence="4">Antirestriction protein</fullName>
    </recommendedName>
</protein>
<name>A0A380TH48_9ZZZZ</name>
<evidence type="ECO:0000313" key="3">
    <source>
        <dbReference type="EMBL" id="SUS07745.1"/>
    </source>
</evidence>
<feature type="domain" description="N-terminal" evidence="1">
    <location>
        <begin position="10"/>
        <end position="133"/>
    </location>
</feature>